<dbReference type="Pfam" id="PF02566">
    <property type="entry name" value="OsmC"/>
    <property type="match status" value="1"/>
</dbReference>
<dbReference type="InterPro" id="IPR019904">
    <property type="entry name" value="Peroxiredoxin_OsmC"/>
</dbReference>
<dbReference type="OrthoDB" id="9807532at2"/>
<dbReference type="GO" id="GO:0004601">
    <property type="term" value="F:peroxidase activity"/>
    <property type="evidence" value="ECO:0007669"/>
    <property type="project" value="InterPro"/>
</dbReference>
<evidence type="ECO:0000313" key="2">
    <source>
        <dbReference type="EMBL" id="RPE81052.1"/>
    </source>
</evidence>
<feature type="compositionally biased region" description="Basic and acidic residues" evidence="1">
    <location>
        <begin position="9"/>
        <end position="19"/>
    </location>
</feature>
<dbReference type="InterPro" id="IPR015946">
    <property type="entry name" value="KH_dom-like_a/b"/>
</dbReference>
<protein>
    <submittedName>
        <fullName evidence="2">Osmotically inducible protein OsmC</fullName>
    </submittedName>
</protein>
<dbReference type="InterPro" id="IPR052707">
    <property type="entry name" value="OsmC_Ohr_Peroxiredoxin"/>
</dbReference>
<name>A0A3N4VDH1_9GAMM</name>
<dbReference type="SUPFAM" id="SSF82784">
    <property type="entry name" value="OsmC-like"/>
    <property type="match status" value="1"/>
</dbReference>
<dbReference type="InterPro" id="IPR003718">
    <property type="entry name" value="OsmC/Ohr_fam"/>
</dbReference>
<dbReference type="EMBL" id="RKQN01000001">
    <property type="protein sequence ID" value="RPE81052.1"/>
    <property type="molecule type" value="Genomic_DNA"/>
</dbReference>
<dbReference type="Proteomes" id="UP000269708">
    <property type="component" value="Unassembled WGS sequence"/>
</dbReference>
<comment type="caution">
    <text evidence="2">The sequence shown here is derived from an EMBL/GenBank/DDBJ whole genome shotgun (WGS) entry which is preliminary data.</text>
</comment>
<dbReference type="InterPro" id="IPR036102">
    <property type="entry name" value="OsmC/Ohrsf"/>
</dbReference>
<dbReference type="Gene3D" id="3.30.300.20">
    <property type="match status" value="1"/>
</dbReference>
<evidence type="ECO:0000256" key="1">
    <source>
        <dbReference type="SAM" id="MobiDB-lite"/>
    </source>
</evidence>
<reference evidence="2 3" key="1">
    <citation type="submission" date="2018-11" db="EMBL/GenBank/DDBJ databases">
        <title>Genomic Encyclopedia of Type Strains, Phase IV (KMG-IV): sequencing the most valuable type-strain genomes for metagenomic binning, comparative biology and taxonomic classification.</title>
        <authorList>
            <person name="Goeker M."/>
        </authorList>
    </citation>
    <scope>NUCLEOTIDE SEQUENCE [LARGE SCALE GENOMIC DNA]</scope>
    <source>
        <strain evidence="2 3">DSM 25623</strain>
    </source>
</reference>
<organism evidence="2 3">
    <name type="scientific">Vulcaniibacterium tengchongense</name>
    <dbReference type="NCBI Taxonomy" id="1273429"/>
    <lineage>
        <taxon>Bacteria</taxon>
        <taxon>Pseudomonadati</taxon>
        <taxon>Pseudomonadota</taxon>
        <taxon>Gammaproteobacteria</taxon>
        <taxon>Lysobacterales</taxon>
        <taxon>Lysobacteraceae</taxon>
        <taxon>Vulcaniibacterium</taxon>
    </lineage>
</organism>
<dbReference type="RefSeq" id="WP_123768638.1">
    <property type="nucleotide sequence ID" value="NZ_RKQN01000001.1"/>
</dbReference>
<sequence length="144" mass="15212">MGITRRATARWEGDLKSGKGELSTPQSGLLDGTRYGFNSRFGDEKGTNPEELIAAAHAGCFAMALSAKLGEAGHPPRRIDARAEVELSMEGGPAISRIRLRVEADVPGLEASRFQPIAEDAKANCPISKALKAVPIELEATLAG</sequence>
<dbReference type="AlphaFoldDB" id="A0A3N4VDH1"/>
<dbReference type="NCBIfam" id="TIGR03562">
    <property type="entry name" value="osmo_induc_OsmC"/>
    <property type="match status" value="1"/>
</dbReference>
<dbReference type="PANTHER" id="PTHR42830">
    <property type="entry name" value="OSMOTICALLY INDUCIBLE FAMILY PROTEIN"/>
    <property type="match status" value="1"/>
</dbReference>
<dbReference type="PANTHER" id="PTHR42830:SF1">
    <property type="entry name" value="OSMOTICALLY INDUCIBLE FAMILY PROTEIN"/>
    <property type="match status" value="1"/>
</dbReference>
<accession>A0A3N4VDH1</accession>
<proteinExistence type="predicted"/>
<keyword evidence="3" id="KW-1185">Reference proteome</keyword>
<gene>
    <name evidence="2" type="ORF">EDC50_0220</name>
</gene>
<dbReference type="GO" id="GO:0006979">
    <property type="term" value="P:response to oxidative stress"/>
    <property type="evidence" value="ECO:0007669"/>
    <property type="project" value="InterPro"/>
</dbReference>
<feature type="region of interest" description="Disordered" evidence="1">
    <location>
        <begin position="1"/>
        <end position="29"/>
    </location>
</feature>
<evidence type="ECO:0000313" key="3">
    <source>
        <dbReference type="Proteomes" id="UP000269708"/>
    </source>
</evidence>